<proteinExistence type="predicted"/>
<feature type="transmembrane region" description="Helical" evidence="1">
    <location>
        <begin position="78"/>
        <end position="102"/>
    </location>
</feature>
<sequence length="112" mass="12760">MQTSQPKKTWSLQDNKRTQAERDLFKATGKPKKNKNVTYLLSVIGALLLVSFILPKLYDEVITICITDTICLNSEHNYILYPLYIFCTIVVLILAIYGAYVVGKKLGEKFKV</sequence>
<evidence type="ECO:0000313" key="2">
    <source>
        <dbReference type="EMBL" id="MBD3864468.1"/>
    </source>
</evidence>
<keyword evidence="1" id="KW-0812">Transmembrane</keyword>
<comment type="caution">
    <text evidence="2">The sequence shown here is derived from an EMBL/GenBank/DDBJ whole genome shotgun (WGS) entry which is preliminary data.</text>
</comment>
<keyword evidence="3" id="KW-1185">Reference proteome</keyword>
<keyword evidence="1" id="KW-1133">Transmembrane helix</keyword>
<protein>
    <submittedName>
        <fullName evidence="2">Uncharacterized protein</fullName>
    </submittedName>
</protein>
<dbReference type="RefSeq" id="WP_191101652.1">
    <property type="nucleotide sequence ID" value="NZ_JACXXH010000008.1"/>
</dbReference>
<reference evidence="2 3" key="1">
    <citation type="submission" date="2020-09" db="EMBL/GenBank/DDBJ databases">
        <title>Bacillus nautilus sp. nov., Chryseoglobus crepusculi sp. nov, and Psychrobacter noctis sp. nov., isolated from deep-sea sponges from the equatorial Atlantic.</title>
        <authorList>
            <person name="Stennett H.L."/>
            <person name="Williams S.E."/>
        </authorList>
    </citation>
    <scope>NUCLEOTIDE SEQUENCE [LARGE SCALE GENOMIC DNA]</scope>
    <source>
        <strain evidence="2 3">28M-24</strain>
    </source>
</reference>
<evidence type="ECO:0000313" key="3">
    <source>
        <dbReference type="Proteomes" id="UP000627521"/>
    </source>
</evidence>
<name>A0ABR8LYH6_9FLAO</name>
<gene>
    <name evidence="2" type="ORF">IEG06_13505</name>
</gene>
<dbReference type="Proteomes" id="UP000627521">
    <property type="component" value="Unassembled WGS sequence"/>
</dbReference>
<feature type="transmembrane region" description="Helical" evidence="1">
    <location>
        <begin position="37"/>
        <end position="58"/>
    </location>
</feature>
<accession>A0ABR8LYH6</accession>
<dbReference type="EMBL" id="JACXXH010000008">
    <property type="protein sequence ID" value="MBD3864468.1"/>
    <property type="molecule type" value="Genomic_DNA"/>
</dbReference>
<keyword evidence="1" id="KW-0472">Membrane</keyword>
<organism evidence="2 3">
    <name type="scientific">Olleya marilimosa</name>
    <dbReference type="NCBI Taxonomy" id="272164"/>
    <lineage>
        <taxon>Bacteria</taxon>
        <taxon>Pseudomonadati</taxon>
        <taxon>Bacteroidota</taxon>
        <taxon>Flavobacteriia</taxon>
        <taxon>Flavobacteriales</taxon>
        <taxon>Flavobacteriaceae</taxon>
    </lineage>
</organism>
<evidence type="ECO:0000256" key="1">
    <source>
        <dbReference type="SAM" id="Phobius"/>
    </source>
</evidence>